<accession>A0A0C3FCY5</accession>
<keyword evidence="2" id="KW-1185">Reference proteome</keyword>
<organism evidence="1 2">
    <name type="scientific">Piloderma croceum (strain F 1598)</name>
    <dbReference type="NCBI Taxonomy" id="765440"/>
    <lineage>
        <taxon>Eukaryota</taxon>
        <taxon>Fungi</taxon>
        <taxon>Dikarya</taxon>
        <taxon>Basidiomycota</taxon>
        <taxon>Agaricomycotina</taxon>
        <taxon>Agaricomycetes</taxon>
        <taxon>Agaricomycetidae</taxon>
        <taxon>Atheliales</taxon>
        <taxon>Atheliaceae</taxon>
        <taxon>Piloderma</taxon>
    </lineage>
</organism>
<proteinExistence type="predicted"/>
<protein>
    <submittedName>
        <fullName evidence="1">Uncharacterized protein</fullName>
    </submittedName>
</protein>
<name>A0A0C3FCY5_PILCF</name>
<gene>
    <name evidence="1" type="ORF">PILCRDRAFT_795498</name>
</gene>
<dbReference type="EMBL" id="KN833022">
    <property type="protein sequence ID" value="KIM77696.1"/>
    <property type="molecule type" value="Genomic_DNA"/>
</dbReference>
<sequence>MPICQPIIKYTYRRAVFLLVGMVQRYNLSQHITTSGADHNWFIPGCYQHCLVDC</sequence>
<evidence type="ECO:0000313" key="1">
    <source>
        <dbReference type="EMBL" id="KIM77696.1"/>
    </source>
</evidence>
<dbReference type="Proteomes" id="UP000054166">
    <property type="component" value="Unassembled WGS sequence"/>
</dbReference>
<reference evidence="1 2" key="1">
    <citation type="submission" date="2014-04" db="EMBL/GenBank/DDBJ databases">
        <authorList>
            <consortium name="DOE Joint Genome Institute"/>
            <person name="Kuo A."/>
            <person name="Tarkka M."/>
            <person name="Buscot F."/>
            <person name="Kohler A."/>
            <person name="Nagy L.G."/>
            <person name="Floudas D."/>
            <person name="Copeland A."/>
            <person name="Barry K.W."/>
            <person name="Cichocki N."/>
            <person name="Veneault-Fourrey C."/>
            <person name="LaButti K."/>
            <person name="Lindquist E.A."/>
            <person name="Lipzen A."/>
            <person name="Lundell T."/>
            <person name="Morin E."/>
            <person name="Murat C."/>
            <person name="Sun H."/>
            <person name="Tunlid A."/>
            <person name="Henrissat B."/>
            <person name="Grigoriev I.V."/>
            <person name="Hibbett D.S."/>
            <person name="Martin F."/>
            <person name="Nordberg H.P."/>
            <person name="Cantor M.N."/>
            <person name="Hua S.X."/>
        </authorList>
    </citation>
    <scope>NUCLEOTIDE SEQUENCE [LARGE SCALE GENOMIC DNA]</scope>
    <source>
        <strain evidence="1 2">F 1598</strain>
    </source>
</reference>
<dbReference type="InParanoid" id="A0A0C3FCY5"/>
<evidence type="ECO:0000313" key="2">
    <source>
        <dbReference type="Proteomes" id="UP000054166"/>
    </source>
</evidence>
<dbReference type="HOGENOM" id="CLU_3051185_0_0_1"/>
<reference evidence="2" key="2">
    <citation type="submission" date="2015-01" db="EMBL/GenBank/DDBJ databases">
        <title>Evolutionary Origins and Diversification of the Mycorrhizal Mutualists.</title>
        <authorList>
            <consortium name="DOE Joint Genome Institute"/>
            <consortium name="Mycorrhizal Genomics Consortium"/>
            <person name="Kohler A."/>
            <person name="Kuo A."/>
            <person name="Nagy L.G."/>
            <person name="Floudas D."/>
            <person name="Copeland A."/>
            <person name="Barry K.W."/>
            <person name="Cichocki N."/>
            <person name="Veneault-Fourrey C."/>
            <person name="LaButti K."/>
            <person name="Lindquist E.A."/>
            <person name="Lipzen A."/>
            <person name="Lundell T."/>
            <person name="Morin E."/>
            <person name="Murat C."/>
            <person name="Riley R."/>
            <person name="Ohm R."/>
            <person name="Sun H."/>
            <person name="Tunlid A."/>
            <person name="Henrissat B."/>
            <person name="Grigoriev I.V."/>
            <person name="Hibbett D.S."/>
            <person name="Martin F."/>
        </authorList>
    </citation>
    <scope>NUCLEOTIDE SEQUENCE [LARGE SCALE GENOMIC DNA]</scope>
    <source>
        <strain evidence="2">F 1598</strain>
    </source>
</reference>
<dbReference type="AlphaFoldDB" id="A0A0C3FCY5"/>